<dbReference type="EMBL" id="ML208836">
    <property type="protein sequence ID" value="TFK60075.1"/>
    <property type="molecule type" value="Genomic_DNA"/>
</dbReference>
<sequence length="161" mass="17777">MYRQCGMLAIVLSVHRDENGEIVTTTHDWTKELSGMSLSKAYPKWKDEALRCVEKFGSTVFDAAPKEEGPEVVLPLDNKGRPMLPAKPGGGVRAMTAARAKVVLAAFLCAIYRKCRSVSFSGKHTRIGCRFGYRVHLSESSVEEDGAGVTNQNLRRRMLSS</sequence>
<name>A0ACD3A305_9AGAR</name>
<gene>
    <name evidence="1" type="ORF">BDN72DRAFT_850870</name>
</gene>
<accession>A0ACD3A305</accession>
<dbReference type="Proteomes" id="UP000308600">
    <property type="component" value="Unassembled WGS sequence"/>
</dbReference>
<keyword evidence="2" id="KW-1185">Reference proteome</keyword>
<proteinExistence type="predicted"/>
<evidence type="ECO:0000313" key="2">
    <source>
        <dbReference type="Proteomes" id="UP000308600"/>
    </source>
</evidence>
<evidence type="ECO:0000313" key="1">
    <source>
        <dbReference type="EMBL" id="TFK60075.1"/>
    </source>
</evidence>
<protein>
    <submittedName>
        <fullName evidence="1">Uncharacterized protein</fullName>
    </submittedName>
</protein>
<reference evidence="1 2" key="1">
    <citation type="journal article" date="2019" name="Nat. Ecol. Evol.">
        <title>Megaphylogeny resolves global patterns of mushroom evolution.</title>
        <authorList>
            <person name="Varga T."/>
            <person name="Krizsan K."/>
            <person name="Foldi C."/>
            <person name="Dima B."/>
            <person name="Sanchez-Garcia M."/>
            <person name="Sanchez-Ramirez S."/>
            <person name="Szollosi G.J."/>
            <person name="Szarkandi J.G."/>
            <person name="Papp V."/>
            <person name="Albert L."/>
            <person name="Andreopoulos W."/>
            <person name="Angelini C."/>
            <person name="Antonin V."/>
            <person name="Barry K.W."/>
            <person name="Bougher N.L."/>
            <person name="Buchanan P."/>
            <person name="Buyck B."/>
            <person name="Bense V."/>
            <person name="Catcheside P."/>
            <person name="Chovatia M."/>
            <person name="Cooper J."/>
            <person name="Damon W."/>
            <person name="Desjardin D."/>
            <person name="Finy P."/>
            <person name="Geml J."/>
            <person name="Haridas S."/>
            <person name="Hughes K."/>
            <person name="Justo A."/>
            <person name="Karasinski D."/>
            <person name="Kautmanova I."/>
            <person name="Kiss B."/>
            <person name="Kocsube S."/>
            <person name="Kotiranta H."/>
            <person name="LaButti K.M."/>
            <person name="Lechner B.E."/>
            <person name="Liimatainen K."/>
            <person name="Lipzen A."/>
            <person name="Lukacs Z."/>
            <person name="Mihaltcheva S."/>
            <person name="Morgado L.N."/>
            <person name="Niskanen T."/>
            <person name="Noordeloos M.E."/>
            <person name="Ohm R.A."/>
            <person name="Ortiz-Santana B."/>
            <person name="Ovrebo C."/>
            <person name="Racz N."/>
            <person name="Riley R."/>
            <person name="Savchenko A."/>
            <person name="Shiryaev A."/>
            <person name="Soop K."/>
            <person name="Spirin V."/>
            <person name="Szebenyi C."/>
            <person name="Tomsovsky M."/>
            <person name="Tulloss R.E."/>
            <person name="Uehling J."/>
            <person name="Grigoriev I.V."/>
            <person name="Vagvolgyi C."/>
            <person name="Papp T."/>
            <person name="Martin F.M."/>
            <person name="Miettinen O."/>
            <person name="Hibbett D.S."/>
            <person name="Nagy L.G."/>
        </authorList>
    </citation>
    <scope>NUCLEOTIDE SEQUENCE [LARGE SCALE GENOMIC DNA]</scope>
    <source>
        <strain evidence="1 2">NL-1719</strain>
    </source>
</reference>
<organism evidence="1 2">
    <name type="scientific">Pluteus cervinus</name>
    <dbReference type="NCBI Taxonomy" id="181527"/>
    <lineage>
        <taxon>Eukaryota</taxon>
        <taxon>Fungi</taxon>
        <taxon>Dikarya</taxon>
        <taxon>Basidiomycota</taxon>
        <taxon>Agaricomycotina</taxon>
        <taxon>Agaricomycetes</taxon>
        <taxon>Agaricomycetidae</taxon>
        <taxon>Agaricales</taxon>
        <taxon>Pluteineae</taxon>
        <taxon>Pluteaceae</taxon>
        <taxon>Pluteus</taxon>
    </lineage>
</organism>